<evidence type="ECO:0000259" key="3">
    <source>
        <dbReference type="Pfam" id="PF02784"/>
    </source>
</evidence>
<dbReference type="EMBL" id="CAXITT010003411">
    <property type="protein sequence ID" value="CAL1549066.1"/>
    <property type="molecule type" value="Genomic_DNA"/>
</dbReference>
<keyword evidence="5" id="KW-1185">Reference proteome</keyword>
<dbReference type="InterPro" id="IPR022653">
    <property type="entry name" value="De-COase2_pyr-phos_BS"/>
</dbReference>
<feature type="non-terminal residue" evidence="4">
    <location>
        <position position="1"/>
    </location>
</feature>
<dbReference type="PANTHER" id="PTHR43727:SF2">
    <property type="entry name" value="GROUP IV DECARBOXYLASE"/>
    <property type="match status" value="1"/>
</dbReference>
<evidence type="ECO:0000256" key="1">
    <source>
        <dbReference type="ARBA" id="ARBA00001933"/>
    </source>
</evidence>
<dbReference type="SUPFAM" id="SSF51419">
    <property type="entry name" value="PLP-binding barrel"/>
    <property type="match status" value="1"/>
</dbReference>
<dbReference type="InterPro" id="IPR022644">
    <property type="entry name" value="De-COase2_N"/>
</dbReference>
<organism evidence="4 5">
    <name type="scientific">Lymnaea stagnalis</name>
    <name type="common">Great pond snail</name>
    <name type="synonym">Helix stagnalis</name>
    <dbReference type="NCBI Taxonomy" id="6523"/>
    <lineage>
        <taxon>Eukaryota</taxon>
        <taxon>Metazoa</taxon>
        <taxon>Spiralia</taxon>
        <taxon>Lophotrochozoa</taxon>
        <taxon>Mollusca</taxon>
        <taxon>Gastropoda</taxon>
        <taxon>Heterobranchia</taxon>
        <taxon>Euthyneura</taxon>
        <taxon>Panpulmonata</taxon>
        <taxon>Hygrophila</taxon>
        <taxon>Lymnaeoidea</taxon>
        <taxon>Lymnaeidae</taxon>
        <taxon>Lymnaea</taxon>
    </lineage>
</organism>
<gene>
    <name evidence="4" type="ORF">GSLYS_00022383001</name>
</gene>
<comment type="cofactor">
    <cofactor evidence="1">
        <name>pyridoxal 5'-phosphate</name>
        <dbReference type="ChEBI" id="CHEBI:597326"/>
    </cofactor>
</comment>
<evidence type="ECO:0000313" key="4">
    <source>
        <dbReference type="EMBL" id="CAL1549066.1"/>
    </source>
</evidence>
<dbReference type="Gene3D" id="2.40.37.10">
    <property type="entry name" value="Lyase, Ornithine Decarboxylase, Chain A, domain 1"/>
    <property type="match status" value="1"/>
</dbReference>
<proteinExistence type="predicted"/>
<protein>
    <recommendedName>
        <fullName evidence="3">Orn/DAP/Arg decarboxylase 2 N-terminal domain-containing protein</fullName>
    </recommendedName>
</protein>
<sequence>AEYGTPLFVFSESRIEHNIARLQKAESVIDAELKVCYAAKANSLMAILRTVKDAGCDLEVNSGGELWKALKVGFTGEQLIFNGTSKEVWELELAINSNIYAIQVDS</sequence>
<evidence type="ECO:0000313" key="5">
    <source>
        <dbReference type="Proteomes" id="UP001497497"/>
    </source>
</evidence>
<dbReference type="Pfam" id="PF02784">
    <property type="entry name" value="Orn_Arg_deC_N"/>
    <property type="match status" value="1"/>
</dbReference>
<reference evidence="4 5" key="1">
    <citation type="submission" date="2024-04" db="EMBL/GenBank/DDBJ databases">
        <authorList>
            <consortium name="Genoscope - CEA"/>
            <person name="William W."/>
        </authorList>
    </citation>
    <scope>NUCLEOTIDE SEQUENCE [LARGE SCALE GENOMIC DNA]</scope>
</reference>
<dbReference type="InterPro" id="IPR009006">
    <property type="entry name" value="Ala_racemase/Decarboxylase_C"/>
</dbReference>
<feature type="non-terminal residue" evidence="4">
    <location>
        <position position="106"/>
    </location>
</feature>
<dbReference type="GO" id="GO:0008836">
    <property type="term" value="F:diaminopimelate decarboxylase activity"/>
    <property type="evidence" value="ECO:0007669"/>
    <property type="project" value="TreeGrafter"/>
</dbReference>
<accession>A0AAV2ISG2</accession>
<dbReference type="PROSITE" id="PS00878">
    <property type="entry name" value="ODR_DC_2_1"/>
    <property type="match status" value="1"/>
</dbReference>
<keyword evidence="2" id="KW-0663">Pyridoxal phosphate</keyword>
<dbReference type="PANTHER" id="PTHR43727">
    <property type="entry name" value="DIAMINOPIMELATE DECARBOXYLASE"/>
    <property type="match status" value="1"/>
</dbReference>
<evidence type="ECO:0000256" key="2">
    <source>
        <dbReference type="ARBA" id="ARBA00022898"/>
    </source>
</evidence>
<comment type="caution">
    <text evidence="4">The sequence shown here is derived from an EMBL/GenBank/DDBJ whole genome shotgun (WGS) entry which is preliminary data.</text>
</comment>
<dbReference type="AlphaFoldDB" id="A0AAV2ISG2"/>
<name>A0AAV2ISG2_LYMST</name>
<dbReference type="GO" id="GO:0009089">
    <property type="term" value="P:lysine biosynthetic process via diaminopimelate"/>
    <property type="evidence" value="ECO:0007669"/>
    <property type="project" value="TreeGrafter"/>
</dbReference>
<dbReference type="Proteomes" id="UP001497497">
    <property type="component" value="Unassembled WGS sequence"/>
</dbReference>
<dbReference type="InterPro" id="IPR029066">
    <property type="entry name" value="PLP-binding_barrel"/>
</dbReference>
<feature type="domain" description="Orn/DAP/Arg decarboxylase 2 N-terminal" evidence="3">
    <location>
        <begin position="20"/>
        <end position="106"/>
    </location>
</feature>
<dbReference type="Gene3D" id="3.20.20.10">
    <property type="entry name" value="Alanine racemase"/>
    <property type="match status" value="1"/>
</dbReference>